<dbReference type="GO" id="GO:0005886">
    <property type="term" value="C:plasma membrane"/>
    <property type="evidence" value="ECO:0007669"/>
    <property type="project" value="UniProtKB-SubCell"/>
</dbReference>
<evidence type="ECO:0000256" key="6">
    <source>
        <dbReference type="ARBA" id="ARBA00023136"/>
    </source>
</evidence>
<dbReference type="EMBL" id="CP044427">
    <property type="protein sequence ID" value="QFG67575.1"/>
    <property type="molecule type" value="Genomic_DNA"/>
</dbReference>
<accession>A0A5J6V1R9</accession>
<keyword evidence="6" id="KW-0472">Membrane</keyword>
<protein>
    <submittedName>
        <fullName evidence="7">Na+/H+ antiporter subunit E</fullName>
    </submittedName>
</protein>
<dbReference type="RefSeq" id="WP_158059973.1">
    <property type="nucleotide sequence ID" value="NZ_CP044427.1"/>
</dbReference>
<keyword evidence="5" id="KW-1133">Transmembrane helix</keyword>
<evidence type="ECO:0000256" key="1">
    <source>
        <dbReference type="ARBA" id="ARBA00004651"/>
    </source>
</evidence>
<dbReference type="PANTHER" id="PTHR34584">
    <property type="entry name" value="NA(+)/H(+) ANTIPORTER SUBUNIT E1"/>
    <property type="match status" value="1"/>
</dbReference>
<gene>
    <name evidence="7" type="ORF">FY030_01480</name>
</gene>
<proteinExistence type="inferred from homology"/>
<name>A0A5J6V1R9_9MICO</name>
<evidence type="ECO:0000313" key="8">
    <source>
        <dbReference type="Proteomes" id="UP000326546"/>
    </source>
</evidence>
<evidence type="ECO:0000256" key="2">
    <source>
        <dbReference type="ARBA" id="ARBA00006228"/>
    </source>
</evidence>
<comment type="similarity">
    <text evidence="2">Belongs to the CPA3 antiporters (TC 2.A.63) subunit E family.</text>
</comment>
<dbReference type="Pfam" id="PF01899">
    <property type="entry name" value="MNHE"/>
    <property type="match status" value="1"/>
</dbReference>
<comment type="subcellular location">
    <subcellularLocation>
        <location evidence="1">Cell membrane</location>
        <topology evidence="1">Multi-pass membrane protein</topology>
    </subcellularLocation>
</comment>
<dbReference type="AlphaFoldDB" id="A0A5J6V1R9"/>
<dbReference type="PANTHER" id="PTHR34584:SF1">
    <property type="entry name" value="NA(+)_H(+) ANTIPORTER SUBUNIT E1"/>
    <property type="match status" value="1"/>
</dbReference>
<reference evidence="7 8" key="1">
    <citation type="submission" date="2019-09" db="EMBL/GenBank/DDBJ databases">
        <title>Serinicoccus pratensis sp. nov., isolated from meadow soil.</title>
        <authorList>
            <person name="Zhang W."/>
        </authorList>
    </citation>
    <scope>NUCLEOTIDE SEQUENCE [LARGE SCALE GENOMIC DNA]</scope>
    <source>
        <strain evidence="7 8">W204</strain>
    </source>
</reference>
<evidence type="ECO:0000256" key="3">
    <source>
        <dbReference type="ARBA" id="ARBA00022475"/>
    </source>
</evidence>
<evidence type="ECO:0000313" key="7">
    <source>
        <dbReference type="EMBL" id="QFG67575.1"/>
    </source>
</evidence>
<keyword evidence="3" id="KW-1003">Cell membrane</keyword>
<sequence length="117" mass="13105">MTLTSLARFPGFLVWYVYQVLHSSGSVLSNILTRELRHPLRVVQIPLASTRDWQVAIFGGLITLTPGTLTLGVVQEAGERYLLVHSMQHASNEQARDELADMEARMLRAFPGRGDRT</sequence>
<dbReference type="Proteomes" id="UP000326546">
    <property type="component" value="Chromosome"/>
</dbReference>
<dbReference type="OrthoDB" id="3837866at2"/>
<dbReference type="GO" id="GO:0008324">
    <property type="term" value="F:monoatomic cation transmembrane transporter activity"/>
    <property type="evidence" value="ECO:0007669"/>
    <property type="project" value="InterPro"/>
</dbReference>
<keyword evidence="4" id="KW-0812">Transmembrane</keyword>
<dbReference type="KEGG" id="serw:FY030_01480"/>
<evidence type="ECO:0000256" key="4">
    <source>
        <dbReference type="ARBA" id="ARBA00022692"/>
    </source>
</evidence>
<keyword evidence="8" id="KW-1185">Reference proteome</keyword>
<organism evidence="7 8">
    <name type="scientific">Ornithinimicrobium pratense</name>
    <dbReference type="NCBI Taxonomy" id="2593973"/>
    <lineage>
        <taxon>Bacteria</taxon>
        <taxon>Bacillati</taxon>
        <taxon>Actinomycetota</taxon>
        <taxon>Actinomycetes</taxon>
        <taxon>Micrococcales</taxon>
        <taxon>Ornithinimicrobiaceae</taxon>
        <taxon>Ornithinimicrobium</taxon>
    </lineage>
</organism>
<evidence type="ECO:0000256" key="5">
    <source>
        <dbReference type="ARBA" id="ARBA00022989"/>
    </source>
</evidence>
<dbReference type="InterPro" id="IPR002758">
    <property type="entry name" value="Cation_antiport_E"/>
</dbReference>